<dbReference type="EMBL" id="KT919972">
    <property type="protein sequence ID" value="ALP46973.1"/>
    <property type="molecule type" value="Genomic_DNA"/>
</dbReference>
<accession>A0A126HGJ5</accession>
<organism evidence="1 2">
    <name type="scientific">Vibrio phage phi-Grn1</name>
    <dbReference type="NCBI Taxonomy" id="1747713"/>
    <lineage>
        <taxon>Viruses</taxon>
        <taxon>Duplodnaviria</taxon>
        <taxon>Heunggongvirae</taxon>
        <taxon>Uroviricota</taxon>
        <taxon>Caudoviricetes</taxon>
        <taxon>Pantevenvirales</taxon>
        <taxon>Straboviridae</taxon>
        <taxon>Schizotequatrovirus</taxon>
        <taxon>Schizotequatrovirus valkk3</taxon>
    </lineage>
</organism>
<evidence type="ECO:0000313" key="1">
    <source>
        <dbReference type="EMBL" id="ALP46973.1"/>
    </source>
</evidence>
<dbReference type="Proteomes" id="UP000230575">
    <property type="component" value="Segment"/>
</dbReference>
<dbReference type="Gene3D" id="1.20.5.320">
    <property type="entry name" value="6-Phosphogluconate Dehydrogenase, domain 3"/>
    <property type="match status" value="1"/>
</dbReference>
<evidence type="ECO:0000313" key="2">
    <source>
        <dbReference type="Proteomes" id="UP000230575"/>
    </source>
</evidence>
<sequence length="571" mass="62977">MSSINLPGGGQPLPKYVEEAPVNGLLYGRKDEAWEPIPEDSLTPFPLGTTPNSFDAETGDRAAAIALRDAYASANPSWVAFYVNNPTSAIDLVYEDISVGGTVAERQTYTGTQWISQRIVEGIPGPIGPSGEGSIPPFASIAERDSFFASSGNKSLLKKGLPVFVQEFEGRASSYYWRGETNPNTYDASKFSLAAVQSGNGDLYLANAHKISSSGQNIAITNIIDNVSFHPVWQTYEEGNTATVRVRSIESVNEYSDKSAQITNPRWELVQMPNNRTLYSVVVDFVNAYDEIDVVVYKNTDEYYQTKIFDITPGEVDVLIEPPFDIRSMDVLELELRNPNLDVVVWGNLSTGIPWNKPTTRDFTDETVVIQPDLDAVETRVSDIEANAIVTGDNVSELTNDAGYISDKDIIFQKSNNTGTNVLTLNGTGEEGTIPLSQTDENGVLFEYSSTTDNFRPLEDKPMHIKLRISIDRSGGGSDPEIITWVESAATDTTVPNAFTQETSAFRMVDLQTDRTLFLIDTILNMDSSRYYRIRLRNLNGDNFDVDTFGPFTTSSGNDIFAPAVEFMLSR</sequence>
<gene>
    <name evidence="1" type="ORF">phiGrn1_0046</name>
</gene>
<reference evidence="1 2" key="1">
    <citation type="journal article" date="2016" name="Front. Microbiol.">
        <title>Comparative Functional Genomic Analysis of Two Vibrio Phages Reveals Complex Metabolic Interactions with the Host Cell.</title>
        <authorList>
            <person name="Skliros D."/>
            <person name="Kalatzis P.G."/>
            <person name="Katharios P."/>
            <person name="Flemetakis E."/>
        </authorList>
    </citation>
    <scope>NUCLEOTIDE SEQUENCE [LARGE SCALE GENOMIC DNA]</scope>
</reference>
<protein>
    <submittedName>
        <fullName evidence="1">Uncharacterized protein</fullName>
    </submittedName>
</protein>
<name>A0A126HGJ5_9CAUD</name>
<proteinExistence type="predicted"/>